<dbReference type="RefSeq" id="WP_007717112.1">
    <property type="nucleotide sequence ID" value="NZ_CP102272.1"/>
</dbReference>
<organism evidence="2 3">
    <name type="scientific">[Clostridium] asparagiforme DSM 15981</name>
    <dbReference type="NCBI Taxonomy" id="518636"/>
    <lineage>
        <taxon>Bacteria</taxon>
        <taxon>Bacillati</taxon>
        <taxon>Bacillota</taxon>
        <taxon>Clostridia</taxon>
        <taxon>Lachnospirales</taxon>
        <taxon>Lachnospiraceae</taxon>
        <taxon>Enterocloster</taxon>
    </lineage>
</organism>
<evidence type="ECO:0000313" key="3">
    <source>
        <dbReference type="Proteomes" id="UP000004756"/>
    </source>
</evidence>
<accession>C0D881</accession>
<name>C0D881_9FIRM</name>
<comment type="caution">
    <text evidence="2">The sequence shown here is derived from an EMBL/GenBank/DDBJ whole genome shotgun (WGS) entry which is preliminary data.</text>
</comment>
<feature type="compositionally biased region" description="Basic and acidic residues" evidence="1">
    <location>
        <begin position="22"/>
        <end position="37"/>
    </location>
</feature>
<proteinExistence type="predicted"/>
<keyword evidence="3" id="KW-1185">Reference proteome</keyword>
<dbReference type="Proteomes" id="UP000004756">
    <property type="component" value="Unassembled WGS sequence"/>
</dbReference>
<reference evidence="2 3" key="2">
    <citation type="submission" date="2009-02" db="EMBL/GenBank/DDBJ databases">
        <title>Draft genome sequence of Clostridium asparagiforme (DSM 15981).</title>
        <authorList>
            <person name="Sudarsanam P."/>
            <person name="Ley R."/>
            <person name="Guruge J."/>
            <person name="Turnbaugh P.J."/>
            <person name="Mahowald M."/>
            <person name="Liep D."/>
            <person name="Gordon J."/>
        </authorList>
    </citation>
    <scope>NUCLEOTIDE SEQUENCE [LARGE SCALE GENOMIC DNA]</scope>
    <source>
        <strain evidence="2 3">DSM 15981</strain>
    </source>
</reference>
<protein>
    <submittedName>
        <fullName evidence="2">Uncharacterized protein</fullName>
    </submittedName>
</protein>
<evidence type="ECO:0000256" key="1">
    <source>
        <dbReference type="SAM" id="MobiDB-lite"/>
    </source>
</evidence>
<gene>
    <name evidence="2" type="ORF">CLOSTASPAR_05479</name>
</gene>
<dbReference type="EMBL" id="ACCJ01000448">
    <property type="protein sequence ID" value="EEG52468.1"/>
    <property type="molecule type" value="Genomic_DNA"/>
</dbReference>
<evidence type="ECO:0000313" key="2">
    <source>
        <dbReference type="EMBL" id="EEG52468.1"/>
    </source>
</evidence>
<dbReference type="HOGENOM" id="CLU_3133943_0_0_9"/>
<sequence length="49" mass="5743">MEIYGKMESETAVWAARPQVKKPRDVRPMEEQAEKTPPELLQIHIVRKP</sequence>
<reference evidence="2 3" key="1">
    <citation type="submission" date="2009-01" db="EMBL/GenBank/DDBJ databases">
        <authorList>
            <person name="Fulton L."/>
            <person name="Clifton S."/>
            <person name="Fulton B."/>
            <person name="Xu J."/>
            <person name="Minx P."/>
            <person name="Pepin K.H."/>
            <person name="Johnson M."/>
            <person name="Bhonagiri V."/>
            <person name="Nash W.E."/>
            <person name="Mardis E.R."/>
            <person name="Wilson R.K."/>
        </authorList>
    </citation>
    <scope>NUCLEOTIDE SEQUENCE [LARGE SCALE GENOMIC DNA]</scope>
    <source>
        <strain evidence="2 3">DSM 15981</strain>
    </source>
</reference>
<dbReference type="AlphaFoldDB" id="C0D881"/>
<feature type="region of interest" description="Disordered" evidence="1">
    <location>
        <begin position="18"/>
        <end position="37"/>
    </location>
</feature>